<dbReference type="InterPro" id="IPR002563">
    <property type="entry name" value="Flavin_Rdtase-like_dom"/>
</dbReference>
<dbReference type="Proteomes" id="UP001253595">
    <property type="component" value="Unassembled WGS sequence"/>
</dbReference>
<evidence type="ECO:0000256" key="3">
    <source>
        <dbReference type="ARBA" id="ARBA00038054"/>
    </source>
</evidence>
<evidence type="ECO:0000313" key="5">
    <source>
        <dbReference type="EMBL" id="MDR7091982.1"/>
    </source>
</evidence>
<name>A0ABU1V3H1_9GAMM</name>
<evidence type="ECO:0000313" key="6">
    <source>
        <dbReference type="Proteomes" id="UP001253595"/>
    </source>
</evidence>
<comment type="caution">
    <text evidence="5">The sequence shown here is derived from an EMBL/GenBank/DDBJ whole genome shotgun (WGS) entry which is preliminary data.</text>
</comment>
<dbReference type="SUPFAM" id="SSF50475">
    <property type="entry name" value="FMN-binding split barrel"/>
    <property type="match status" value="1"/>
</dbReference>
<dbReference type="InterPro" id="IPR012349">
    <property type="entry name" value="Split_barrel_FMN-bd"/>
</dbReference>
<dbReference type="Gene3D" id="2.30.110.10">
    <property type="entry name" value="Electron Transport, Fmn-binding Protein, Chain A"/>
    <property type="match status" value="1"/>
</dbReference>
<proteinExistence type="inferred from homology"/>
<dbReference type="SMART" id="SM00903">
    <property type="entry name" value="Flavin_Reduct"/>
    <property type="match status" value="1"/>
</dbReference>
<evidence type="ECO:0000259" key="4">
    <source>
        <dbReference type="SMART" id="SM00903"/>
    </source>
</evidence>
<feature type="domain" description="Flavin reductase like" evidence="4">
    <location>
        <begin position="15"/>
        <end position="158"/>
    </location>
</feature>
<organism evidence="5 6">
    <name type="scientific">Cellvibrio fibrivorans</name>
    <dbReference type="NCBI Taxonomy" id="126350"/>
    <lineage>
        <taxon>Bacteria</taxon>
        <taxon>Pseudomonadati</taxon>
        <taxon>Pseudomonadota</taxon>
        <taxon>Gammaproteobacteria</taxon>
        <taxon>Cellvibrionales</taxon>
        <taxon>Cellvibrionaceae</taxon>
        <taxon>Cellvibrio</taxon>
    </lineage>
</organism>
<keyword evidence="6" id="KW-1185">Reference proteome</keyword>
<comment type="similarity">
    <text evidence="3">Belongs to the flavoredoxin family.</text>
</comment>
<protein>
    <submittedName>
        <fullName evidence="5">Flavin reductase (DIM6/NTAB) family NADH-FMN oxidoreductase RutF</fullName>
    </submittedName>
</protein>
<dbReference type="RefSeq" id="WP_310075839.1">
    <property type="nucleotide sequence ID" value="NZ_JAVDVX010000009.1"/>
</dbReference>
<dbReference type="Pfam" id="PF01613">
    <property type="entry name" value="Flavin_Reduct"/>
    <property type="match status" value="1"/>
</dbReference>
<comment type="cofactor">
    <cofactor evidence="1">
        <name>FMN</name>
        <dbReference type="ChEBI" id="CHEBI:58210"/>
    </cofactor>
</comment>
<evidence type="ECO:0000256" key="2">
    <source>
        <dbReference type="ARBA" id="ARBA00022630"/>
    </source>
</evidence>
<dbReference type="PANTHER" id="PTHR43567">
    <property type="entry name" value="FLAVOREDOXIN-RELATED-RELATED"/>
    <property type="match status" value="1"/>
</dbReference>
<accession>A0ABU1V3H1</accession>
<dbReference type="EMBL" id="JAVDVX010000009">
    <property type="protein sequence ID" value="MDR7091982.1"/>
    <property type="molecule type" value="Genomic_DNA"/>
</dbReference>
<keyword evidence="2" id="KW-0285">Flavoprotein</keyword>
<gene>
    <name evidence="5" type="ORF">J2X05_004020</name>
</gene>
<sequence>MTKHISIPLKDSYKLFNHGPVSIVTSAYGNQRNIMAASWTMPVDFSPAKVAVVIDKNTYTRELVDASGEFALQFPMRKIAKLTLDVGDISGRDTDKFARYAIKTFPAAQISAPLIEDCIGWLECKVIKQGAESMDVIIGEVVAAYADAEQFIDGRWHFSADPQKRSIHYMAGGEFYMTGEAFRTESSYSE</sequence>
<dbReference type="PANTHER" id="PTHR43567:SF1">
    <property type="entry name" value="FLAVOREDOXIN"/>
    <property type="match status" value="1"/>
</dbReference>
<dbReference type="InterPro" id="IPR052174">
    <property type="entry name" value="Flavoredoxin"/>
</dbReference>
<reference evidence="5 6" key="1">
    <citation type="submission" date="2023-07" db="EMBL/GenBank/DDBJ databases">
        <title>Sorghum-associated microbial communities from plants grown in Nebraska, USA.</title>
        <authorList>
            <person name="Schachtman D."/>
        </authorList>
    </citation>
    <scope>NUCLEOTIDE SEQUENCE [LARGE SCALE GENOMIC DNA]</scope>
    <source>
        <strain evidence="5 6">BE190</strain>
    </source>
</reference>
<evidence type="ECO:0000256" key="1">
    <source>
        <dbReference type="ARBA" id="ARBA00001917"/>
    </source>
</evidence>